<evidence type="ECO:0000313" key="5">
    <source>
        <dbReference type="EMBL" id="SVD85384.1"/>
    </source>
</evidence>
<organism evidence="5">
    <name type="scientific">marine metagenome</name>
    <dbReference type="NCBI Taxonomy" id="408172"/>
    <lineage>
        <taxon>unclassified sequences</taxon>
        <taxon>metagenomes</taxon>
        <taxon>ecological metagenomes</taxon>
    </lineage>
</organism>
<dbReference type="SUPFAM" id="SSF50249">
    <property type="entry name" value="Nucleic acid-binding proteins"/>
    <property type="match status" value="3"/>
</dbReference>
<comment type="similarity">
    <text evidence="1">Belongs to the bacterial ribosomal protein bS1 family.</text>
</comment>
<dbReference type="AlphaFoldDB" id="A0A382YQA5"/>
<evidence type="ECO:0000259" key="4">
    <source>
        <dbReference type="PROSITE" id="PS50126"/>
    </source>
</evidence>
<feature type="non-terminal residue" evidence="5">
    <location>
        <position position="250"/>
    </location>
</feature>
<dbReference type="GO" id="GO:0006412">
    <property type="term" value="P:translation"/>
    <property type="evidence" value="ECO:0007669"/>
    <property type="project" value="TreeGrafter"/>
</dbReference>
<feature type="non-terminal residue" evidence="5">
    <location>
        <position position="1"/>
    </location>
</feature>
<sequence>MEIYKDLSSPASQQFEKLLNNQLSKNKIEEGKVIEGKITKITEKYIFLFIQGLKSEPVIDINEMKMIGMQNKIAEGEKISVLLEKIEDKNGDVIVSAQKAKKIEGWYELERAYEENKSINGKITSKCKGGVIVEHVETQSLMFCPGSQISDKPMKNIDHLIGVEQKFAIIKLDKIRGNACVSRRQIVSSNKKVDKAKIVEKFKVGDIIKDAIVKGYSSFGCFFEVNNEIDVLVHLQEISYSRVNHPDEIF</sequence>
<feature type="domain" description="S1 motif" evidence="4">
    <location>
        <begin position="205"/>
        <end position="250"/>
    </location>
</feature>
<dbReference type="Gene3D" id="2.40.50.140">
    <property type="entry name" value="Nucleic acid-binding proteins"/>
    <property type="match status" value="2"/>
</dbReference>
<dbReference type="InterPro" id="IPR035104">
    <property type="entry name" value="Ribosomal_protein_S1-like"/>
</dbReference>
<dbReference type="PANTHER" id="PTHR10724:SF7">
    <property type="entry name" value="SMALL RIBOSOMAL SUBUNIT PROTEIN BS1C"/>
    <property type="match status" value="1"/>
</dbReference>
<reference evidence="5" key="1">
    <citation type="submission" date="2018-05" db="EMBL/GenBank/DDBJ databases">
        <authorList>
            <person name="Lanie J.A."/>
            <person name="Ng W.-L."/>
            <person name="Kazmierczak K.M."/>
            <person name="Andrzejewski T.M."/>
            <person name="Davidsen T.M."/>
            <person name="Wayne K.J."/>
            <person name="Tettelin H."/>
            <person name="Glass J.I."/>
            <person name="Rusch D."/>
            <person name="Podicherti R."/>
            <person name="Tsui H.-C.T."/>
            <person name="Winkler M.E."/>
        </authorList>
    </citation>
    <scope>NUCLEOTIDE SEQUENCE</scope>
</reference>
<evidence type="ECO:0000256" key="2">
    <source>
        <dbReference type="ARBA" id="ARBA00022980"/>
    </source>
</evidence>
<dbReference type="PANTHER" id="PTHR10724">
    <property type="entry name" value="30S RIBOSOMAL PROTEIN S1"/>
    <property type="match status" value="1"/>
</dbReference>
<gene>
    <name evidence="5" type="ORF">METZ01_LOCUS438238</name>
</gene>
<keyword evidence="2" id="KW-0689">Ribosomal protein</keyword>
<accession>A0A382YQA5</accession>
<dbReference type="GO" id="GO:0003729">
    <property type="term" value="F:mRNA binding"/>
    <property type="evidence" value="ECO:0007669"/>
    <property type="project" value="TreeGrafter"/>
</dbReference>
<evidence type="ECO:0000256" key="1">
    <source>
        <dbReference type="ARBA" id="ARBA00006767"/>
    </source>
</evidence>
<dbReference type="CDD" id="cd04465">
    <property type="entry name" value="S1_RPS1_repeat_ec2_hs2"/>
    <property type="match status" value="1"/>
</dbReference>
<name>A0A382YQA5_9ZZZZ</name>
<dbReference type="GO" id="GO:0022627">
    <property type="term" value="C:cytosolic small ribosomal subunit"/>
    <property type="evidence" value="ECO:0007669"/>
    <property type="project" value="TreeGrafter"/>
</dbReference>
<dbReference type="GO" id="GO:0003735">
    <property type="term" value="F:structural constituent of ribosome"/>
    <property type="evidence" value="ECO:0007669"/>
    <property type="project" value="TreeGrafter"/>
</dbReference>
<evidence type="ECO:0000256" key="3">
    <source>
        <dbReference type="ARBA" id="ARBA00023274"/>
    </source>
</evidence>
<dbReference type="SMART" id="SM00316">
    <property type="entry name" value="S1"/>
    <property type="match status" value="2"/>
</dbReference>
<dbReference type="Pfam" id="PF00575">
    <property type="entry name" value="S1"/>
    <property type="match status" value="1"/>
</dbReference>
<dbReference type="InterPro" id="IPR012340">
    <property type="entry name" value="NA-bd_OB-fold"/>
</dbReference>
<feature type="domain" description="S1 motif" evidence="4">
    <location>
        <begin position="116"/>
        <end position="184"/>
    </location>
</feature>
<dbReference type="InterPro" id="IPR003029">
    <property type="entry name" value="S1_domain"/>
</dbReference>
<dbReference type="InterPro" id="IPR050437">
    <property type="entry name" value="Ribos_protein_bS1-like"/>
</dbReference>
<feature type="domain" description="S1 motif" evidence="4">
    <location>
        <begin position="31"/>
        <end position="98"/>
    </location>
</feature>
<dbReference type="PRINTS" id="PR00681">
    <property type="entry name" value="RIBOSOMALS1"/>
</dbReference>
<keyword evidence="3" id="KW-0687">Ribonucleoprotein</keyword>
<dbReference type="PROSITE" id="PS50126">
    <property type="entry name" value="S1"/>
    <property type="match status" value="3"/>
</dbReference>
<protein>
    <recommendedName>
        <fullName evidence="4">S1 motif domain-containing protein</fullName>
    </recommendedName>
</protein>
<proteinExistence type="inferred from homology"/>
<dbReference type="EMBL" id="UINC01177635">
    <property type="protein sequence ID" value="SVD85384.1"/>
    <property type="molecule type" value="Genomic_DNA"/>
</dbReference>